<dbReference type="InterPro" id="IPR016166">
    <property type="entry name" value="FAD-bd_PCMH"/>
</dbReference>
<dbReference type="InterPro" id="IPR006094">
    <property type="entry name" value="Oxid_FAD_bind_N"/>
</dbReference>
<evidence type="ECO:0000256" key="11">
    <source>
        <dbReference type="ARBA" id="ARBA00022984"/>
    </source>
</evidence>
<keyword evidence="8 16" id="KW-0274">FAD</keyword>
<dbReference type="GO" id="GO:0071555">
    <property type="term" value="P:cell wall organization"/>
    <property type="evidence" value="ECO:0007669"/>
    <property type="project" value="UniProtKB-KW"/>
</dbReference>
<evidence type="ECO:0000256" key="1">
    <source>
        <dbReference type="ARBA" id="ARBA00001974"/>
    </source>
</evidence>
<keyword evidence="6 16" id="KW-0132">Cell division</keyword>
<comment type="pathway">
    <text evidence="4 16">Cell wall biogenesis; peptidoglycan biosynthesis.</text>
</comment>
<comment type="similarity">
    <text evidence="16">Belongs to the MurB family.</text>
</comment>
<evidence type="ECO:0000256" key="5">
    <source>
        <dbReference type="ARBA" id="ARBA00022490"/>
    </source>
</evidence>
<gene>
    <name evidence="16" type="primary">murB</name>
    <name evidence="18" type="ORF">US75_C0008G0050</name>
</gene>
<evidence type="ECO:0000256" key="14">
    <source>
        <dbReference type="ARBA" id="ARBA00023316"/>
    </source>
</evidence>
<dbReference type="GO" id="GO:0008360">
    <property type="term" value="P:regulation of cell shape"/>
    <property type="evidence" value="ECO:0007669"/>
    <property type="project" value="UniProtKB-KW"/>
</dbReference>
<evidence type="ECO:0000256" key="8">
    <source>
        <dbReference type="ARBA" id="ARBA00022827"/>
    </source>
</evidence>
<dbReference type="PANTHER" id="PTHR21071">
    <property type="entry name" value="UDP-N-ACETYLENOLPYRUVOYLGLUCOSAMINE REDUCTASE"/>
    <property type="match status" value="1"/>
</dbReference>
<dbReference type="Gene3D" id="3.30.465.10">
    <property type="match status" value="1"/>
</dbReference>
<evidence type="ECO:0000256" key="10">
    <source>
        <dbReference type="ARBA" id="ARBA00022960"/>
    </source>
</evidence>
<dbReference type="SUPFAM" id="SSF56176">
    <property type="entry name" value="FAD-binding/transporter-associated domain-like"/>
    <property type="match status" value="1"/>
</dbReference>
<evidence type="ECO:0000256" key="2">
    <source>
        <dbReference type="ARBA" id="ARBA00003921"/>
    </source>
</evidence>
<dbReference type="HAMAP" id="MF_00037">
    <property type="entry name" value="MurB"/>
    <property type="match status" value="1"/>
</dbReference>
<evidence type="ECO:0000256" key="4">
    <source>
        <dbReference type="ARBA" id="ARBA00004752"/>
    </source>
</evidence>
<evidence type="ECO:0000313" key="19">
    <source>
        <dbReference type="Proteomes" id="UP000034096"/>
    </source>
</evidence>
<organism evidence="18 19">
    <name type="scientific">Candidatus Woesebacteria bacterium GW2011_GWC1_38_13</name>
    <dbReference type="NCBI Taxonomy" id="1618583"/>
    <lineage>
        <taxon>Bacteria</taxon>
        <taxon>Candidatus Woeseibacteriota</taxon>
    </lineage>
</organism>
<evidence type="ECO:0000256" key="15">
    <source>
        <dbReference type="ARBA" id="ARBA00048914"/>
    </source>
</evidence>
<dbReference type="InterPro" id="IPR011601">
    <property type="entry name" value="MurB_C"/>
</dbReference>
<keyword evidence="13 16" id="KW-0131">Cell cycle</keyword>
<evidence type="ECO:0000256" key="9">
    <source>
        <dbReference type="ARBA" id="ARBA00022857"/>
    </source>
</evidence>
<keyword evidence="5 16" id="KW-0963">Cytoplasm</keyword>
<feature type="active site" evidence="16">
    <location>
        <position position="163"/>
    </location>
</feature>
<dbReference type="InterPro" id="IPR016167">
    <property type="entry name" value="FAD-bd_PCMH_sub1"/>
</dbReference>
<comment type="cofactor">
    <cofactor evidence="1 16">
        <name>FAD</name>
        <dbReference type="ChEBI" id="CHEBI:57692"/>
    </cofactor>
</comment>
<evidence type="ECO:0000256" key="6">
    <source>
        <dbReference type="ARBA" id="ARBA00022618"/>
    </source>
</evidence>
<dbReference type="UniPathway" id="UPA00219"/>
<keyword evidence="9 16" id="KW-0521">NADP</keyword>
<evidence type="ECO:0000256" key="7">
    <source>
        <dbReference type="ARBA" id="ARBA00022630"/>
    </source>
</evidence>
<dbReference type="EMBL" id="LBUE01000008">
    <property type="protein sequence ID" value="KKQ56255.1"/>
    <property type="molecule type" value="Genomic_DNA"/>
</dbReference>
<dbReference type="PROSITE" id="PS51387">
    <property type="entry name" value="FAD_PCMH"/>
    <property type="match status" value="1"/>
</dbReference>
<feature type="domain" description="FAD-binding PCMH-type" evidence="17">
    <location>
        <begin position="17"/>
        <end position="187"/>
    </location>
</feature>
<evidence type="ECO:0000256" key="16">
    <source>
        <dbReference type="HAMAP-Rule" id="MF_00037"/>
    </source>
</evidence>
<dbReference type="Proteomes" id="UP000034096">
    <property type="component" value="Unassembled WGS sequence"/>
</dbReference>
<keyword evidence="10 16" id="KW-0133">Cell shape</keyword>
<dbReference type="GO" id="GO:0051301">
    <property type="term" value="P:cell division"/>
    <property type="evidence" value="ECO:0007669"/>
    <property type="project" value="UniProtKB-KW"/>
</dbReference>
<dbReference type="InterPro" id="IPR036635">
    <property type="entry name" value="MurB_C_sf"/>
</dbReference>
<dbReference type="GO" id="GO:0008762">
    <property type="term" value="F:UDP-N-acetylmuramate dehydrogenase activity"/>
    <property type="evidence" value="ECO:0007669"/>
    <property type="project" value="UniProtKB-UniRule"/>
</dbReference>
<comment type="caution">
    <text evidence="18">The sequence shown here is derived from an EMBL/GenBank/DDBJ whole genome shotgun (WGS) entry which is preliminary data.</text>
</comment>
<evidence type="ECO:0000256" key="3">
    <source>
        <dbReference type="ARBA" id="ARBA00004496"/>
    </source>
</evidence>
<comment type="function">
    <text evidence="2 16">Cell wall formation.</text>
</comment>
<reference evidence="18 19" key="1">
    <citation type="journal article" date="2015" name="Nature">
        <title>rRNA introns, odd ribosomes, and small enigmatic genomes across a large radiation of phyla.</title>
        <authorList>
            <person name="Brown C.T."/>
            <person name="Hug L.A."/>
            <person name="Thomas B.C."/>
            <person name="Sharon I."/>
            <person name="Castelle C.J."/>
            <person name="Singh A."/>
            <person name="Wilkins M.J."/>
            <person name="Williams K.H."/>
            <person name="Banfield J.F."/>
        </authorList>
    </citation>
    <scope>NUCLEOTIDE SEQUENCE [LARGE SCALE GENOMIC DNA]</scope>
</reference>
<dbReference type="PANTHER" id="PTHR21071:SF4">
    <property type="entry name" value="UDP-N-ACETYLENOLPYRUVOYLGLUCOSAMINE REDUCTASE"/>
    <property type="match status" value="1"/>
</dbReference>
<dbReference type="Gene3D" id="3.30.43.10">
    <property type="entry name" value="Uridine Diphospho-n-acetylenolpyruvylglucosamine Reductase, domain 2"/>
    <property type="match status" value="1"/>
</dbReference>
<dbReference type="NCBIfam" id="TIGR00179">
    <property type="entry name" value="murB"/>
    <property type="match status" value="1"/>
</dbReference>
<evidence type="ECO:0000256" key="12">
    <source>
        <dbReference type="ARBA" id="ARBA00023002"/>
    </source>
</evidence>
<dbReference type="Gene3D" id="3.90.78.10">
    <property type="entry name" value="UDP-N-acetylenolpyruvoylglucosamine reductase, C-terminal domain"/>
    <property type="match status" value="1"/>
</dbReference>
<dbReference type="GO" id="GO:0005829">
    <property type="term" value="C:cytosol"/>
    <property type="evidence" value="ECO:0007669"/>
    <property type="project" value="TreeGrafter"/>
</dbReference>
<dbReference type="PATRIC" id="fig|1618583.3.peg.439"/>
<dbReference type="EC" id="1.3.1.98" evidence="16"/>
<dbReference type="InterPro" id="IPR036318">
    <property type="entry name" value="FAD-bd_PCMH-like_sf"/>
</dbReference>
<comment type="subcellular location">
    <subcellularLocation>
        <location evidence="3 16">Cytoplasm</location>
    </subcellularLocation>
</comment>
<feature type="active site" description="Proton donor" evidence="16">
    <location>
        <position position="241"/>
    </location>
</feature>
<accession>A0A0G0IYX1</accession>
<evidence type="ECO:0000313" key="18">
    <source>
        <dbReference type="EMBL" id="KKQ56255.1"/>
    </source>
</evidence>
<evidence type="ECO:0000256" key="13">
    <source>
        <dbReference type="ARBA" id="ARBA00023306"/>
    </source>
</evidence>
<dbReference type="GO" id="GO:0071949">
    <property type="term" value="F:FAD binding"/>
    <property type="evidence" value="ECO:0007669"/>
    <property type="project" value="InterPro"/>
</dbReference>
<keyword evidence="7 16" id="KW-0285">Flavoprotein</keyword>
<sequence>MKIYSNHSLKNHNSFKVDVKAKYFIRITQSEEVSEFLKLKKYHKNIFILGGGSNILFQKNYPGTVVQIATKGINVIKEDNANVLVELSAGESWNGFVHWAINNGYSGIENMVLIPGTVGAAATQNIAAYGQNIEDVFESLDTVEISSGKSIVFDKKAMKLGYRESIFKRELRNKFIITNVRIKLGKNDFIDMSYHSRYESLEGELSKFASPPYNIRDIAKAVSVIRERKFPDWEKIGTAGSFFLNPVIAKKELIELQKKVPNVQFYPIDKLTYPTPDDPKFVHADYVKIAAGWLLEELGWKGKWIGKVGTSPNQSLVIITQKGATAQEIVSFAEKMKADVKKAYNINLIPEVNII</sequence>
<keyword evidence="11 16" id="KW-0573">Peptidoglycan synthesis</keyword>
<comment type="catalytic activity">
    <reaction evidence="15 16">
        <text>UDP-N-acetyl-alpha-D-muramate + NADP(+) = UDP-N-acetyl-3-O-(1-carboxyvinyl)-alpha-D-glucosamine + NADPH + H(+)</text>
        <dbReference type="Rhea" id="RHEA:12248"/>
        <dbReference type="ChEBI" id="CHEBI:15378"/>
        <dbReference type="ChEBI" id="CHEBI:57783"/>
        <dbReference type="ChEBI" id="CHEBI:58349"/>
        <dbReference type="ChEBI" id="CHEBI:68483"/>
        <dbReference type="ChEBI" id="CHEBI:70757"/>
        <dbReference type="EC" id="1.3.1.98"/>
    </reaction>
</comment>
<keyword evidence="14 16" id="KW-0961">Cell wall biogenesis/degradation</keyword>
<evidence type="ECO:0000259" key="17">
    <source>
        <dbReference type="PROSITE" id="PS51387"/>
    </source>
</evidence>
<dbReference type="InterPro" id="IPR016169">
    <property type="entry name" value="FAD-bd_PCMH_sub2"/>
</dbReference>
<dbReference type="NCBIfam" id="NF000755">
    <property type="entry name" value="PRK00046.1"/>
    <property type="match status" value="1"/>
</dbReference>
<feature type="active site" evidence="16">
    <location>
        <position position="351"/>
    </location>
</feature>
<dbReference type="Pfam" id="PF01565">
    <property type="entry name" value="FAD_binding_4"/>
    <property type="match status" value="1"/>
</dbReference>
<name>A0A0G0IYX1_9BACT</name>
<dbReference type="SUPFAM" id="SSF56194">
    <property type="entry name" value="Uridine diphospho-N-Acetylenolpyruvylglucosamine reductase, MurB, C-terminal domain"/>
    <property type="match status" value="1"/>
</dbReference>
<dbReference type="InterPro" id="IPR003170">
    <property type="entry name" value="MurB"/>
</dbReference>
<dbReference type="GO" id="GO:0009252">
    <property type="term" value="P:peptidoglycan biosynthetic process"/>
    <property type="evidence" value="ECO:0007669"/>
    <property type="project" value="UniProtKB-UniRule"/>
</dbReference>
<keyword evidence="12 16" id="KW-0560">Oxidoreductase</keyword>
<dbReference type="STRING" id="1618583.US75_C0008G0050"/>
<dbReference type="AlphaFoldDB" id="A0A0G0IYX1"/>
<protein>
    <recommendedName>
        <fullName evidence="16">UDP-N-acetylenolpyruvoylglucosamine reductase</fullName>
        <ecNumber evidence="16">1.3.1.98</ecNumber>
    </recommendedName>
    <alternativeName>
        <fullName evidence="16">UDP-N-acetylmuramate dehydrogenase</fullName>
    </alternativeName>
</protein>
<proteinExistence type="inferred from homology"/>
<dbReference type="Pfam" id="PF02873">
    <property type="entry name" value="MurB_C"/>
    <property type="match status" value="1"/>
</dbReference>